<keyword evidence="2" id="KW-1133">Transmembrane helix</keyword>
<keyword evidence="5" id="KW-1185">Reference proteome</keyword>
<dbReference type="SUPFAM" id="SSF50998">
    <property type="entry name" value="Quinoprotein alcohol dehydrogenase-like"/>
    <property type="match status" value="2"/>
</dbReference>
<dbReference type="SMART" id="SM00564">
    <property type="entry name" value="PQQ"/>
    <property type="match status" value="6"/>
</dbReference>
<dbReference type="InterPro" id="IPR011009">
    <property type="entry name" value="Kinase-like_dom_sf"/>
</dbReference>
<dbReference type="InterPro" id="IPR011047">
    <property type="entry name" value="Quinoprotein_ADH-like_sf"/>
</dbReference>
<protein>
    <submittedName>
        <fullName evidence="4">Pyrrolo-quinoline quinone</fullName>
    </submittedName>
</protein>
<accession>C7NTN3</accession>
<feature type="compositionally biased region" description="Basic and acidic residues" evidence="1">
    <location>
        <begin position="405"/>
        <end position="415"/>
    </location>
</feature>
<feature type="region of interest" description="Disordered" evidence="1">
    <location>
        <begin position="389"/>
        <end position="447"/>
    </location>
</feature>
<dbReference type="InterPro" id="IPR015943">
    <property type="entry name" value="WD40/YVTN_repeat-like_dom_sf"/>
</dbReference>
<feature type="domain" description="Protein kinase" evidence="3">
    <location>
        <begin position="456"/>
        <end position="705"/>
    </location>
</feature>
<dbReference type="InterPro" id="IPR018391">
    <property type="entry name" value="PQQ_b-propeller_rpt"/>
</dbReference>
<dbReference type="GO" id="GO:0004672">
    <property type="term" value="F:protein kinase activity"/>
    <property type="evidence" value="ECO:0007669"/>
    <property type="project" value="InterPro"/>
</dbReference>
<dbReference type="AlphaFoldDB" id="C7NTN3"/>
<dbReference type="STRING" id="519442.Huta_2056"/>
<dbReference type="KEGG" id="hut:Huta_2056"/>
<dbReference type="Gene3D" id="1.10.510.10">
    <property type="entry name" value="Transferase(Phosphotransferase) domain 1"/>
    <property type="match status" value="1"/>
</dbReference>
<dbReference type="Pfam" id="PF13360">
    <property type="entry name" value="PQQ_2"/>
    <property type="match status" value="1"/>
</dbReference>
<organism evidence="4 5">
    <name type="scientific">Halorhabdus utahensis (strain DSM 12940 / JCM 11049 / AX-2)</name>
    <dbReference type="NCBI Taxonomy" id="519442"/>
    <lineage>
        <taxon>Archaea</taxon>
        <taxon>Methanobacteriati</taxon>
        <taxon>Methanobacteriota</taxon>
        <taxon>Stenosarchaea group</taxon>
        <taxon>Halobacteria</taxon>
        <taxon>Halobacteriales</taxon>
        <taxon>Haloarculaceae</taxon>
        <taxon>Halorhabdus</taxon>
    </lineage>
</organism>
<dbReference type="InterPro" id="IPR002372">
    <property type="entry name" value="PQQ_rpt_dom"/>
</dbReference>
<dbReference type="Pfam" id="PF07714">
    <property type="entry name" value="PK_Tyr_Ser-Thr"/>
    <property type="match status" value="1"/>
</dbReference>
<dbReference type="SUPFAM" id="SSF56112">
    <property type="entry name" value="Protein kinase-like (PK-like)"/>
    <property type="match status" value="1"/>
</dbReference>
<dbReference type="PANTHER" id="PTHR34512">
    <property type="entry name" value="CELL SURFACE PROTEIN"/>
    <property type="match status" value="1"/>
</dbReference>
<dbReference type="PROSITE" id="PS50011">
    <property type="entry name" value="PROTEIN_KINASE_DOM"/>
    <property type="match status" value="1"/>
</dbReference>
<keyword evidence="2" id="KW-0472">Membrane</keyword>
<dbReference type="SMART" id="SM00220">
    <property type="entry name" value="S_TKc"/>
    <property type="match status" value="1"/>
</dbReference>
<reference evidence="4 5" key="1">
    <citation type="journal article" date="2009" name="Stand. Genomic Sci.">
        <title>Complete genome sequence of Halorhabdus utahensis type strain (AX-2).</title>
        <authorList>
            <person name="Anderson I."/>
            <person name="Tindall B.J."/>
            <person name="Pomrenke H."/>
            <person name="Goker M."/>
            <person name="Lapidus A."/>
            <person name="Nolan M."/>
            <person name="Copeland A."/>
            <person name="Glavina Del Rio T."/>
            <person name="Chen F."/>
            <person name="Tice H."/>
            <person name="Cheng J.F."/>
            <person name="Lucas S."/>
            <person name="Chertkov O."/>
            <person name="Bruce D."/>
            <person name="Brettin T."/>
            <person name="Detter J.C."/>
            <person name="Han C."/>
            <person name="Goodwin L."/>
            <person name="Land M."/>
            <person name="Hauser L."/>
            <person name="Chang Y.J."/>
            <person name="Jeffries C.D."/>
            <person name="Pitluck S."/>
            <person name="Pati A."/>
            <person name="Mavromatis K."/>
            <person name="Ivanova N."/>
            <person name="Ovchinnikova G."/>
            <person name="Chen A."/>
            <person name="Palaniappan K."/>
            <person name="Chain P."/>
            <person name="Rohde M."/>
            <person name="Bristow J."/>
            <person name="Eisen J.A."/>
            <person name="Markowitz V."/>
            <person name="Hugenholtz P."/>
            <person name="Kyrpides N.C."/>
            <person name="Klenk H.P."/>
        </authorList>
    </citation>
    <scope>NUCLEOTIDE SEQUENCE [LARGE SCALE GENOMIC DNA]</scope>
    <source>
        <strain evidence="5">DSM 12940 / JCM 11049 / AX-2</strain>
    </source>
</reference>
<evidence type="ECO:0000259" key="3">
    <source>
        <dbReference type="PROSITE" id="PS50011"/>
    </source>
</evidence>
<dbReference type="InterPro" id="IPR000719">
    <property type="entry name" value="Prot_kinase_dom"/>
</dbReference>
<dbReference type="HOGENOM" id="CLU_328373_0_0_2"/>
<evidence type="ECO:0000313" key="5">
    <source>
        <dbReference type="Proteomes" id="UP000002071"/>
    </source>
</evidence>
<dbReference type="InterPro" id="IPR001245">
    <property type="entry name" value="Ser-Thr/Tyr_kinase_cat_dom"/>
</dbReference>
<evidence type="ECO:0000313" key="4">
    <source>
        <dbReference type="EMBL" id="ACV12223.1"/>
    </source>
</evidence>
<sequence>MGYAYLHDTELTPAPPSGVFSWLLGIGHVVILPILIFYILGVVAYRRLSDSSELDTLTKWPRPGRDAANTAAAPDCRAVQPDSDSAWQAGSHETTAPVVADDRVVAGRADGTVTARDNWSGERLWRTSIGDSIPTTPAIEFSSVYVASGTALVALGQQSGDTEWTLSLPSDAAGTPVPHEDRLYVTCEDGTVLAVNAKGGAEQWQASVSAPVANRPAVSDDQVVVSTTESTVAAFDTENGDTNWAIDVQGNRLSAPIVADDTVYVADCGGTLYALNADNGNVIWSVETGIAHLTHLAATDGSVWLASQEGTIVSVATAAYEHTSPKRFETTVTGLAIVDTTLYVGGKSNVWGLSTKNSEERWQLALDRKATGIAPTSEALYVGTESGLTGYQAESGDNEWGETGTETKPEAKPERTDEESAVSEVTQPDANEPPSTSDGSAGKGSADRLATDIRPLNELTLLADDGSLEVYRGRHAEEADEVRVLTPSDPTEPVAERFQRAVLGWVNGSSHRNVVTIHDRGMEPRPWVATESDAEWTTLAEPPGWLDFEQTIGILTDAAEGLRNVALYNVYHHNLSPRHIWAGRQDDEVVGKVDDWGLDRVVREAAGETVLTSYTAPEQVSDAYGQPDEATDIYGLGAVAYYVLTGTEPVEAERDAILEGDITPPSEVAEVPAGLDEVLLRAMATDPAERYDSMYAFGLALNNAL</sequence>
<evidence type="ECO:0000256" key="1">
    <source>
        <dbReference type="SAM" id="MobiDB-lite"/>
    </source>
</evidence>
<dbReference type="Gene3D" id="2.40.128.630">
    <property type="match status" value="1"/>
</dbReference>
<gene>
    <name evidence="4" type="ordered locus">Huta_2056</name>
</gene>
<dbReference type="GO" id="GO:0005524">
    <property type="term" value="F:ATP binding"/>
    <property type="evidence" value="ECO:0007669"/>
    <property type="project" value="InterPro"/>
</dbReference>
<dbReference type="PANTHER" id="PTHR34512:SF30">
    <property type="entry name" value="OUTER MEMBRANE PROTEIN ASSEMBLY FACTOR BAMB"/>
    <property type="match status" value="1"/>
</dbReference>
<name>C7NTN3_HALUD</name>
<dbReference type="EMBL" id="CP001687">
    <property type="protein sequence ID" value="ACV12223.1"/>
    <property type="molecule type" value="Genomic_DNA"/>
</dbReference>
<dbReference type="Gene3D" id="2.130.10.10">
    <property type="entry name" value="YVTN repeat-like/Quinoprotein amine dehydrogenase"/>
    <property type="match status" value="1"/>
</dbReference>
<feature type="transmembrane region" description="Helical" evidence="2">
    <location>
        <begin position="20"/>
        <end position="45"/>
    </location>
</feature>
<evidence type="ECO:0000256" key="2">
    <source>
        <dbReference type="SAM" id="Phobius"/>
    </source>
</evidence>
<keyword evidence="2" id="KW-0812">Transmembrane</keyword>
<feature type="compositionally biased region" description="Polar residues" evidence="1">
    <location>
        <begin position="423"/>
        <end position="439"/>
    </location>
</feature>
<proteinExistence type="predicted"/>
<dbReference type="eggNOG" id="arCOG02556">
    <property type="taxonomic scope" value="Archaea"/>
</dbReference>
<feature type="region of interest" description="Disordered" evidence="1">
    <location>
        <begin position="59"/>
        <end position="89"/>
    </location>
</feature>
<dbReference type="eggNOG" id="arCOG03682">
    <property type="taxonomic scope" value="Archaea"/>
</dbReference>
<dbReference type="Proteomes" id="UP000002071">
    <property type="component" value="Chromosome"/>
</dbReference>